<feature type="compositionally biased region" description="Low complexity" evidence="2">
    <location>
        <begin position="288"/>
        <end position="301"/>
    </location>
</feature>
<keyword evidence="4" id="KW-1185">Reference proteome</keyword>
<name>A0A078AGN6_STYLE</name>
<evidence type="ECO:0000256" key="2">
    <source>
        <dbReference type="SAM" id="MobiDB-lite"/>
    </source>
</evidence>
<accession>A0A078AGN6</accession>
<evidence type="ECO:0000313" key="4">
    <source>
        <dbReference type="Proteomes" id="UP000039865"/>
    </source>
</evidence>
<evidence type="ECO:0000313" key="3">
    <source>
        <dbReference type="EMBL" id="CDW80996.1"/>
    </source>
</evidence>
<feature type="compositionally biased region" description="Basic and acidic residues" evidence="2">
    <location>
        <begin position="263"/>
        <end position="272"/>
    </location>
</feature>
<feature type="compositionally biased region" description="Basic and acidic residues" evidence="2">
    <location>
        <begin position="597"/>
        <end position="620"/>
    </location>
</feature>
<evidence type="ECO:0000256" key="1">
    <source>
        <dbReference type="SAM" id="Coils"/>
    </source>
</evidence>
<dbReference type="Proteomes" id="UP000039865">
    <property type="component" value="Unassembled WGS sequence"/>
</dbReference>
<feature type="region of interest" description="Disordered" evidence="2">
    <location>
        <begin position="750"/>
        <end position="800"/>
    </location>
</feature>
<feature type="region of interest" description="Disordered" evidence="2">
    <location>
        <begin position="479"/>
        <end position="506"/>
    </location>
</feature>
<feature type="compositionally biased region" description="Basic and acidic residues" evidence="2">
    <location>
        <begin position="628"/>
        <end position="656"/>
    </location>
</feature>
<dbReference type="InParanoid" id="A0A078AGN6"/>
<gene>
    <name evidence="3" type="primary">Contig1504.g1645</name>
    <name evidence="3" type="ORF">STYLEM_10002</name>
</gene>
<feature type="region of interest" description="Disordered" evidence="2">
    <location>
        <begin position="262"/>
        <end position="301"/>
    </location>
</feature>
<keyword evidence="1" id="KW-0175">Coiled coil</keyword>
<feature type="compositionally biased region" description="Basic and acidic residues" evidence="2">
    <location>
        <begin position="675"/>
        <end position="688"/>
    </location>
</feature>
<feature type="coiled-coil region" evidence="1">
    <location>
        <begin position="712"/>
        <end position="739"/>
    </location>
</feature>
<feature type="compositionally biased region" description="Polar residues" evidence="2">
    <location>
        <begin position="486"/>
        <end position="501"/>
    </location>
</feature>
<reference evidence="3 4" key="1">
    <citation type="submission" date="2014-06" db="EMBL/GenBank/DDBJ databases">
        <authorList>
            <person name="Swart Estienne"/>
        </authorList>
    </citation>
    <scope>NUCLEOTIDE SEQUENCE [LARGE SCALE GENOMIC DNA]</scope>
    <source>
        <strain evidence="3 4">130c</strain>
    </source>
</reference>
<sequence>MEMGIHDIMIKIRLLPFTNRIVYKLTISKFMQIWFRIQIQKQNTCNQLVILVEIYFLHRSLGESVEDLSRKEEDEDLLRQPGTFDEFQILVNNNKNFNRTPLIKINSDFRRQSDRCLTGKGNSRDLIEQRIEIIDFKRNYNKSEIVLLLKKKLMQLSIQIYLQYKKAEIDRVKSLIMNHKIRIKKINSKKKQKSRNLVLANFKSDGYQSQEAKFQDKKGKATHQGFDNLEWNKEKTQSIKLPPIQKVSNSGRRMSTIVIQKLGNDKNNKDQQQDTQIFQFSPRRKESFSSNNSNERSSINSDVNEQFYQENKSAIKLALANLIHSKFEESSKLLSQIKAEEEEEEEEKYYQYKKPKVPDKLDSKRQTFDQKKNIQSMIAQAKKKQEARRHSQRVFPSLLMSTTHCITLNESRITQGNSKRSGNRHIQSTFQKTALVKDFMKTKHIPEVHSKLNMSVISKKALEDSASQLHTRSYNQFGQIGLKKNGSPSGADSTQGSSQQYLKAASARRNALTSVIKTHLQSNKKKKHEPGNILKNSSQKKTFKFFIQCKCKRQQQVFKSLDQFWNSRSSSSDGSRSDRSRKRKDSRENSRTSSHKRSNDRQRRSSISRKDNKTSIERQQRKSRSNSHRRDVRNPERSRSRDNNRYRDSKRYRDNNNNDNKYRHHHRNQYGNQRNYDRRDRDQSEERKVKKGRGFVRMNANSALRGWEDEDFQKNEKKLKDLAERISGKNRQQKQAEVEIPKNVEEIVTEKEKIDSRGSSVERLRMKASSKERDQTRWIHDKHNQDSPLRDDSRSRSNSQ</sequence>
<dbReference type="AlphaFoldDB" id="A0A078AGN6"/>
<proteinExistence type="predicted"/>
<organism evidence="3 4">
    <name type="scientific">Stylonychia lemnae</name>
    <name type="common">Ciliate</name>
    <dbReference type="NCBI Taxonomy" id="5949"/>
    <lineage>
        <taxon>Eukaryota</taxon>
        <taxon>Sar</taxon>
        <taxon>Alveolata</taxon>
        <taxon>Ciliophora</taxon>
        <taxon>Intramacronucleata</taxon>
        <taxon>Spirotrichea</taxon>
        <taxon>Stichotrichia</taxon>
        <taxon>Sporadotrichida</taxon>
        <taxon>Oxytrichidae</taxon>
        <taxon>Stylonychinae</taxon>
        <taxon>Stylonychia</taxon>
    </lineage>
</organism>
<feature type="region of interest" description="Disordered" evidence="2">
    <location>
        <begin position="566"/>
        <end position="696"/>
    </location>
</feature>
<dbReference type="EMBL" id="CCKQ01009500">
    <property type="protein sequence ID" value="CDW80996.1"/>
    <property type="molecule type" value="Genomic_DNA"/>
</dbReference>
<protein>
    <submittedName>
        <fullName evidence="3">Uncharacterized protein</fullName>
    </submittedName>
</protein>